<feature type="domain" description="STAS" evidence="6">
    <location>
        <begin position="448"/>
        <end position="538"/>
    </location>
</feature>
<dbReference type="InterPro" id="IPR001902">
    <property type="entry name" value="SLC26A/SulP_fam"/>
</dbReference>
<dbReference type="SUPFAM" id="SSF52091">
    <property type="entry name" value="SpoIIaa-like"/>
    <property type="match status" value="1"/>
</dbReference>
<feature type="transmembrane region" description="Helical" evidence="5">
    <location>
        <begin position="397"/>
        <end position="423"/>
    </location>
</feature>
<gene>
    <name evidence="7" type="ORF">GCM10025751_32850</name>
</gene>
<keyword evidence="3 5" id="KW-1133">Transmembrane helix</keyword>
<sequence>MGTESSDQRSSSFSLFPIVEWLRRYDRSWLRSDVFAGITVAAAVIPESMAYASLAGLPPETGLYASLFAVSTYLFFGTSKQVIYGPTSALAVLLAAQATGLGTTTTASDYATIVAVTTLLVGGIAVIAWLLRLGFLVNFISESVLTGFSAGAALFIISTQLDKLVGIAGPSGPFYDRVWFVLTHLSGVHPLTAAVGITGIVLLVLGRKYLPRVPTALVVVLLSIAFATATNLAARGVAVVDPIPSGLPSPAVPQFAPNIVIGLFPIALALFLLSYVEGMGAVETFAQRNDYRADANQELLATGVANIAAGLGQGFVVGGSMSRSALNDAVGGKTQLTNAVIALVLVGVLVFLTGLFTALPETILAAVVIVAVTDLIDVPALRRLYRIDTLEFATASSAFAGVLVFGILYGVFIGVLVSIFVVVGRATYSHTAELGRVPESEEFSDLLRHPANETIPGVLVYRVDAELFFANAPTVRRNLLDRLDARPSPVELVVFDLRSSPTIDVTAADTLFTIADDLAQRGIDIRLAEADGAVRDVLNEVQPDHSLGQTTLNERVITVIEEWRDETATGTDE</sequence>
<evidence type="ECO:0000313" key="7">
    <source>
        <dbReference type="EMBL" id="GAA5054390.1"/>
    </source>
</evidence>
<evidence type="ECO:0000256" key="5">
    <source>
        <dbReference type="SAM" id="Phobius"/>
    </source>
</evidence>
<accession>A0AAV3UJV1</accession>
<dbReference type="NCBIfam" id="TIGR00815">
    <property type="entry name" value="sulP"/>
    <property type="match status" value="1"/>
</dbReference>
<dbReference type="Pfam" id="PF01740">
    <property type="entry name" value="STAS"/>
    <property type="match status" value="1"/>
</dbReference>
<feature type="transmembrane region" description="Helical" evidence="5">
    <location>
        <begin position="259"/>
        <end position="278"/>
    </location>
</feature>
<dbReference type="InterPro" id="IPR011547">
    <property type="entry name" value="SLC26A/SulP_dom"/>
</dbReference>
<feature type="transmembrane region" description="Helical" evidence="5">
    <location>
        <begin position="110"/>
        <end position="131"/>
    </location>
</feature>
<dbReference type="Proteomes" id="UP001501729">
    <property type="component" value="Unassembled WGS sequence"/>
</dbReference>
<comment type="subcellular location">
    <subcellularLocation>
        <location evidence="1">Membrane</location>
        <topology evidence="1">Multi-pass membrane protein</topology>
    </subcellularLocation>
</comment>
<dbReference type="Pfam" id="PF00916">
    <property type="entry name" value="Sulfate_transp"/>
    <property type="match status" value="1"/>
</dbReference>
<evidence type="ECO:0000259" key="6">
    <source>
        <dbReference type="PROSITE" id="PS50801"/>
    </source>
</evidence>
<dbReference type="EMBL" id="BAABKX010000013">
    <property type="protein sequence ID" value="GAA5054390.1"/>
    <property type="molecule type" value="Genomic_DNA"/>
</dbReference>
<feature type="transmembrane region" description="Helical" evidence="5">
    <location>
        <begin position="217"/>
        <end position="239"/>
    </location>
</feature>
<comment type="caution">
    <text evidence="7">The sequence shown here is derived from an EMBL/GenBank/DDBJ whole genome shotgun (WGS) entry which is preliminary data.</text>
</comment>
<dbReference type="Gene3D" id="3.30.750.24">
    <property type="entry name" value="STAS domain"/>
    <property type="match status" value="1"/>
</dbReference>
<dbReference type="InterPro" id="IPR002645">
    <property type="entry name" value="STAS_dom"/>
</dbReference>
<keyword evidence="4 5" id="KW-0472">Membrane</keyword>
<feature type="transmembrane region" description="Helical" evidence="5">
    <location>
        <begin position="181"/>
        <end position="205"/>
    </location>
</feature>
<evidence type="ECO:0000256" key="2">
    <source>
        <dbReference type="ARBA" id="ARBA00022692"/>
    </source>
</evidence>
<dbReference type="InterPro" id="IPR036513">
    <property type="entry name" value="STAS_dom_sf"/>
</dbReference>
<organism evidence="7 8">
    <name type="scientific">Haladaptatus pallidirubidus</name>
    <dbReference type="NCBI Taxonomy" id="1008152"/>
    <lineage>
        <taxon>Archaea</taxon>
        <taxon>Methanobacteriati</taxon>
        <taxon>Methanobacteriota</taxon>
        <taxon>Stenosarchaea group</taxon>
        <taxon>Halobacteria</taxon>
        <taxon>Halobacteriales</taxon>
        <taxon>Haladaptataceae</taxon>
        <taxon>Haladaptatus</taxon>
    </lineage>
</organism>
<dbReference type="GeneID" id="68616670"/>
<reference evidence="7 8" key="1">
    <citation type="journal article" date="2019" name="Int. J. Syst. Evol. Microbiol.">
        <title>The Global Catalogue of Microorganisms (GCM) 10K type strain sequencing project: providing services to taxonomists for standard genome sequencing and annotation.</title>
        <authorList>
            <consortium name="The Broad Institute Genomics Platform"/>
            <consortium name="The Broad Institute Genome Sequencing Center for Infectious Disease"/>
            <person name="Wu L."/>
            <person name="Ma J."/>
        </authorList>
    </citation>
    <scope>NUCLEOTIDE SEQUENCE [LARGE SCALE GENOMIC DNA]</scope>
    <source>
        <strain evidence="7 8">JCM 17504</strain>
    </source>
</reference>
<feature type="transmembrane region" description="Helical" evidence="5">
    <location>
        <begin position="363"/>
        <end position="385"/>
    </location>
</feature>
<feature type="transmembrane region" description="Helical" evidence="5">
    <location>
        <begin position="143"/>
        <end position="161"/>
    </location>
</feature>
<dbReference type="PANTHER" id="PTHR11814">
    <property type="entry name" value="SULFATE TRANSPORTER"/>
    <property type="match status" value="1"/>
</dbReference>
<evidence type="ECO:0000313" key="8">
    <source>
        <dbReference type="Proteomes" id="UP001501729"/>
    </source>
</evidence>
<keyword evidence="2 5" id="KW-0812">Transmembrane</keyword>
<feature type="transmembrane region" description="Helical" evidence="5">
    <location>
        <begin position="61"/>
        <end position="76"/>
    </location>
</feature>
<name>A0AAV3UJV1_9EURY</name>
<dbReference type="AlphaFoldDB" id="A0AAV3UJV1"/>
<dbReference type="PROSITE" id="PS50801">
    <property type="entry name" value="STAS"/>
    <property type="match status" value="1"/>
</dbReference>
<feature type="transmembrane region" description="Helical" evidence="5">
    <location>
        <begin position="83"/>
        <end position="104"/>
    </location>
</feature>
<dbReference type="GO" id="GO:0055085">
    <property type="term" value="P:transmembrane transport"/>
    <property type="evidence" value="ECO:0007669"/>
    <property type="project" value="InterPro"/>
</dbReference>
<dbReference type="CDD" id="cd07042">
    <property type="entry name" value="STAS_SulP_like_sulfate_transporter"/>
    <property type="match status" value="1"/>
</dbReference>
<dbReference type="RefSeq" id="WP_227778370.1">
    <property type="nucleotide sequence ID" value="NZ_BAABKX010000013.1"/>
</dbReference>
<evidence type="ECO:0000256" key="1">
    <source>
        <dbReference type="ARBA" id="ARBA00004141"/>
    </source>
</evidence>
<evidence type="ECO:0000256" key="3">
    <source>
        <dbReference type="ARBA" id="ARBA00022989"/>
    </source>
</evidence>
<dbReference type="GO" id="GO:0016020">
    <property type="term" value="C:membrane"/>
    <property type="evidence" value="ECO:0007669"/>
    <property type="project" value="UniProtKB-SubCell"/>
</dbReference>
<feature type="transmembrane region" description="Helical" evidence="5">
    <location>
        <begin position="336"/>
        <end position="356"/>
    </location>
</feature>
<feature type="transmembrane region" description="Helical" evidence="5">
    <location>
        <begin position="34"/>
        <end position="55"/>
    </location>
</feature>
<evidence type="ECO:0000256" key="4">
    <source>
        <dbReference type="ARBA" id="ARBA00023136"/>
    </source>
</evidence>
<keyword evidence="8" id="KW-1185">Reference proteome</keyword>
<feature type="transmembrane region" description="Helical" evidence="5">
    <location>
        <begin position="299"/>
        <end position="316"/>
    </location>
</feature>
<protein>
    <submittedName>
        <fullName evidence="7">SulP family inorganic anion transporter</fullName>
    </submittedName>
</protein>
<proteinExistence type="predicted"/>